<proteinExistence type="predicted"/>
<protein>
    <submittedName>
        <fullName evidence="3">Uncharacterized protein</fullName>
    </submittedName>
</protein>
<organism evidence="2 3">
    <name type="scientific">Heterorhabditis bacteriophora</name>
    <name type="common">Entomopathogenic nematode worm</name>
    <dbReference type="NCBI Taxonomy" id="37862"/>
    <lineage>
        <taxon>Eukaryota</taxon>
        <taxon>Metazoa</taxon>
        <taxon>Ecdysozoa</taxon>
        <taxon>Nematoda</taxon>
        <taxon>Chromadorea</taxon>
        <taxon>Rhabditida</taxon>
        <taxon>Rhabditina</taxon>
        <taxon>Rhabditomorpha</taxon>
        <taxon>Strongyloidea</taxon>
        <taxon>Heterorhabditidae</taxon>
        <taxon>Heterorhabditis</taxon>
    </lineage>
</organism>
<feature type="transmembrane region" description="Helical" evidence="1">
    <location>
        <begin position="144"/>
        <end position="166"/>
    </location>
</feature>
<dbReference type="WBParaSite" id="Hba_01259">
    <property type="protein sequence ID" value="Hba_01259"/>
    <property type="gene ID" value="Hba_01259"/>
</dbReference>
<keyword evidence="1" id="KW-0812">Transmembrane</keyword>
<sequence length="176" mass="20909">MFRLLIWRSPDSEIEILNNTSPKQLPNPLLPTKPFSMESKSHFNPEMYSRLLASQYFCYYVRKNVFLQELRLIVLSNLIVYLISSIPYTLRFIIMGHPPFVAQLGTQCFKFNKLFILTPCHIAKAIHFFLYCQNIFFHGHKNSFFHILRLAGSFFLHTFEIGFYNIPQRLSMRFRS</sequence>
<keyword evidence="1" id="KW-1133">Transmembrane helix</keyword>
<dbReference type="Proteomes" id="UP000095283">
    <property type="component" value="Unplaced"/>
</dbReference>
<evidence type="ECO:0000256" key="1">
    <source>
        <dbReference type="SAM" id="Phobius"/>
    </source>
</evidence>
<name>A0A1I7W9C4_HETBA</name>
<keyword evidence="1" id="KW-0472">Membrane</keyword>
<reference evidence="3" key="1">
    <citation type="submission" date="2016-11" db="UniProtKB">
        <authorList>
            <consortium name="WormBaseParasite"/>
        </authorList>
    </citation>
    <scope>IDENTIFICATION</scope>
</reference>
<feature type="transmembrane region" description="Helical" evidence="1">
    <location>
        <begin position="72"/>
        <end position="94"/>
    </location>
</feature>
<evidence type="ECO:0000313" key="2">
    <source>
        <dbReference type="Proteomes" id="UP000095283"/>
    </source>
</evidence>
<evidence type="ECO:0000313" key="3">
    <source>
        <dbReference type="WBParaSite" id="Hba_01259"/>
    </source>
</evidence>
<accession>A0A1I7W9C4</accession>
<dbReference type="AlphaFoldDB" id="A0A1I7W9C4"/>
<keyword evidence="2" id="KW-1185">Reference proteome</keyword>